<evidence type="ECO:0000313" key="2">
    <source>
        <dbReference type="EMBL" id="MDX8540855.1"/>
    </source>
</evidence>
<comment type="caution">
    <text evidence="2">The sequence shown here is derived from an EMBL/GenBank/DDBJ whole genome shotgun (WGS) entry which is preliminary data.</text>
</comment>
<name>A0ABU5AU64_9HYPH</name>
<proteinExistence type="predicted"/>
<reference evidence="2 3" key="1">
    <citation type="submission" date="2023-08" db="EMBL/GenBank/DDBJ databases">
        <title>Implementing the SeqCode for naming new Mesorhizobium species isolated from Vachellia karroo root nodules.</title>
        <authorList>
            <person name="Van Lill M."/>
        </authorList>
    </citation>
    <scope>NUCLEOTIDE SEQUENCE [LARGE SCALE GENOMIC DNA]</scope>
    <source>
        <strain evidence="2 3">VK4B</strain>
    </source>
</reference>
<evidence type="ECO:0008006" key="4">
    <source>
        <dbReference type="Google" id="ProtNLM"/>
    </source>
</evidence>
<keyword evidence="3" id="KW-1185">Reference proteome</keyword>
<protein>
    <recommendedName>
        <fullName evidence="4">Cbb3-type cytochrome c oxidase subunit 3</fullName>
    </recommendedName>
</protein>
<organism evidence="2 3">
    <name type="scientific">Mesorhizobium abyssinicae</name>
    <dbReference type="NCBI Taxonomy" id="1209958"/>
    <lineage>
        <taxon>Bacteria</taxon>
        <taxon>Pseudomonadati</taxon>
        <taxon>Pseudomonadota</taxon>
        <taxon>Alphaproteobacteria</taxon>
        <taxon>Hyphomicrobiales</taxon>
        <taxon>Phyllobacteriaceae</taxon>
        <taxon>Mesorhizobium</taxon>
    </lineage>
</organism>
<dbReference type="RefSeq" id="WP_189340433.1">
    <property type="nucleotide sequence ID" value="NZ_JAVIIP010000016.1"/>
</dbReference>
<dbReference type="EMBL" id="JAVIIP010000016">
    <property type="protein sequence ID" value="MDX8540855.1"/>
    <property type="molecule type" value="Genomic_DNA"/>
</dbReference>
<sequence>MIRLLIVGLFAYATYRFAKKVIDEVPDGFEPLPLQDDDERRSLRRQSAAMGAEPRR</sequence>
<evidence type="ECO:0000256" key="1">
    <source>
        <dbReference type="SAM" id="MobiDB-lite"/>
    </source>
</evidence>
<gene>
    <name evidence="2" type="ORF">RFM23_24875</name>
</gene>
<dbReference type="Proteomes" id="UP001276564">
    <property type="component" value="Unassembled WGS sequence"/>
</dbReference>
<evidence type="ECO:0000313" key="3">
    <source>
        <dbReference type="Proteomes" id="UP001276564"/>
    </source>
</evidence>
<accession>A0ABU5AU64</accession>
<feature type="region of interest" description="Disordered" evidence="1">
    <location>
        <begin position="27"/>
        <end position="56"/>
    </location>
</feature>